<comment type="caution">
    <text evidence="1">The sequence shown here is derived from an EMBL/GenBank/DDBJ whole genome shotgun (WGS) entry which is preliminary data.</text>
</comment>
<evidence type="ECO:0000313" key="2">
    <source>
        <dbReference type="Proteomes" id="UP001180020"/>
    </source>
</evidence>
<dbReference type="EMBL" id="JAUJYO010000022">
    <property type="protein sequence ID" value="KAK1282564.1"/>
    <property type="molecule type" value="Genomic_DNA"/>
</dbReference>
<keyword evidence="2" id="KW-1185">Reference proteome</keyword>
<dbReference type="Proteomes" id="UP001180020">
    <property type="component" value="Unassembled WGS sequence"/>
</dbReference>
<sequence length="51" mass="5538">MLPVLATSIKAELQKLAPVNGSLELEIDNAAKVQLIYRYSFGKTKTSSSRG</sequence>
<name>A0AAV9C1M9_ACOCL</name>
<proteinExistence type="predicted"/>
<gene>
    <name evidence="1" type="ORF">QJS10_CPB22g00479</name>
</gene>
<accession>A0AAV9C1M9</accession>
<evidence type="ECO:0000313" key="1">
    <source>
        <dbReference type="EMBL" id="KAK1282564.1"/>
    </source>
</evidence>
<protein>
    <submittedName>
        <fullName evidence="1">Uncharacterized protein</fullName>
    </submittedName>
</protein>
<organism evidence="1 2">
    <name type="scientific">Acorus calamus</name>
    <name type="common">Sweet flag</name>
    <dbReference type="NCBI Taxonomy" id="4465"/>
    <lineage>
        <taxon>Eukaryota</taxon>
        <taxon>Viridiplantae</taxon>
        <taxon>Streptophyta</taxon>
        <taxon>Embryophyta</taxon>
        <taxon>Tracheophyta</taxon>
        <taxon>Spermatophyta</taxon>
        <taxon>Magnoliopsida</taxon>
        <taxon>Liliopsida</taxon>
        <taxon>Acoraceae</taxon>
        <taxon>Acorus</taxon>
    </lineage>
</organism>
<reference evidence="1" key="1">
    <citation type="journal article" date="2023" name="Nat. Commun.">
        <title>Diploid and tetraploid genomes of Acorus and the evolution of monocots.</title>
        <authorList>
            <person name="Ma L."/>
            <person name="Liu K.W."/>
            <person name="Li Z."/>
            <person name="Hsiao Y.Y."/>
            <person name="Qi Y."/>
            <person name="Fu T."/>
            <person name="Tang G.D."/>
            <person name="Zhang D."/>
            <person name="Sun W.H."/>
            <person name="Liu D.K."/>
            <person name="Li Y."/>
            <person name="Chen G.Z."/>
            <person name="Liu X.D."/>
            <person name="Liao X.Y."/>
            <person name="Jiang Y.T."/>
            <person name="Yu X."/>
            <person name="Hao Y."/>
            <person name="Huang J."/>
            <person name="Zhao X.W."/>
            <person name="Ke S."/>
            <person name="Chen Y.Y."/>
            <person name="Wu W.L."/>
            <person name="Hsu J.L."/>
            <person name="Lin Y.F."/>
            <person name="Huang M.D."/>
            <person name="Li C.Y."/>
            <person name="Huang L."/>
            <person name="Wang Z.W."/>
            <person name="Zhao X."/>
            <person name="Zhong W.Y."/>
            <person name="Peng D.H."/>
            <person name="Ahmad S."/>
            <person name="Lan S."/>
            <person name="Zhang J.S."/>
            <person name="Tsai W.C."/>
            <person name="Van de Peer Y."/>
            <person name="Liu Z.J."/>
        </authorList>
    </citation>
    <scope>NUCLEOTIDE SEQUENCE</scope>
    <source>
        <strain evidence="1">CP</strain>
    </source>
</reference>
<dbReference type="AlphaFoldDB" id="A0AAV9C1M9"/>
<reference evidence="1" key="2">
    <citation type="submission" date="2023-06" db="EMBL/GenBank/DDBJ databases">
        <authorList>
            <person name="Ma L."/>
            <person name="Liu K.-W."/>
            <person name="Li Z."/>
            <person name="Hsiao Y.-Y."/>
            <person name="Qi Y."/>
            <person name="Fu T."/>
            <person name="Tang G."/>
            <person name="Zhang D."/>
            <person name="Sun W.-H."/>
            <person name="Liu D.-K."/>
            <person name="Li Y."/>
            <person name="Chen G.-Z."/>
            <person name="Liu X.-D."/>
            <person name="Liao X.-Y."/>
            <person name="Jiang Y.-T."/>
            <person name="Yu X."/>
            <person name="Hao Y."/>
            <person name="Huang J."/>
            <person name="Zhao X.-W."/>
            <person name="Ke S."/>
            <person name="Chen Y.-Y."/>
            <person name="Wu W.-L."/>
            <person name="Hsu J.-L."/>
            <person name="Lin Y.-F."/>
            <person name="Huang M.-D."/>
            <person name="Li C.-Y."/>
            <person name="Huang L."/>
            <person name="Wang Z.-W."/>
            <person name="Zhao X."/>
            <person name="Zhong W.-Y."/>
            <person name="Peng D.-H."/>
            <person name="Ahmad S."/>
            <person name="Lan S."/>
            <person name="Zhang J.-S."/>
            <person name="Tsai W.-C."/>
            <person name="Van De Peer Y."/>
            <person name="Liu Z.-J."/>
        </authorList>
    </citation>
    <scope>NUCLEOTIDE SEQUENCE</scope>
    <source>
        <strain evidence="1">CP</strain>
        <tissue evidence="1">Leaves</tissue>
    </source>
</reference>